<feature type="domain" description="Replication initiator A N-terminal" evidence="1">
    <location>
        <begin position="17"/>
        <end position="91"/>
    </location>
</feature>
<gene>
    <name evidence="3" type="ORF">SAMEA3389245_00679</name>
</gene>
<evidence type="ECO:0000259" key="2">
    <source>
        <dbReference type="Pfam" id="PF19481"/>
    </source>
</evidence>
<proteinExistence type="predicted"/>
<accession>A0AAQ3A069</accession>
<comment type="caution">
    <text evidence="3">The sequence shown here is derived from an EMBL/GenBank/DDBJ whole genome shotgun (WGS) entry which is preliminary data.</text>
</comment>
<reference evidence="3 4" key="1">
    <citation type="submission" date="2019-04" db="EMBL/GenBank/DDBJ databases">
        <authorList>
            <consortium name="Pathogen Informatics"/>
        </authorList>
    </citation>
    <scope>NUCLEOTIDE SEQUENCE [LARGE SCALE GENOMIC DNA]</scope>
    <source>
        <strain evidence="3 4">GPSC535</strain>
    </source>
</reference>
<dbReference type="InterPro" id="IPR046059">
    <property type="entry name" value="DUF6017"/>
</dbReference>
<protein>
    <submittedName>
        <fullName evidence="3">Replication initiator protein</fullName>
    </submittedName>
</protein>
<evidence type="ECO:0000313" key="3">
    <source>
        <dbReference type="EMBL" id="VST63282.1"/>
    </source>
</evidence>
<organism evidence="3 4">
    <name type="scientific">Streptococcus pneumoniae</name>
    <dbReference type="NCBI Taxonomy" id="1313"/>
    <lineage>
        <taxon>Bacteria</taxon>
        <taxon>Bacillati</taxon>
        <taxon>Bacillota</taxon>
        <taxon>Bacilli</taxon>
        <taxon>Lactobacillales</taxon>
        <taxon>Streptococcaceae</taxon>
        <taxon>Streptococcus</taxon>
    </lineage>
</organism>
<name>A0AAQ3A069_STREE</name>
<sequence>MSIKFNYYYGKEAEQFSFFRIPKLLFTDPIFASLSSDAKVLYGILLDRMNLSMKNNWIDEENKVYIIFTIEEIAEIMCCATQKATKILQELDDKKGIGLVEKKRLGLGKPNILYVKNFIIQEVKYKKEKTYTREEITNQELLKSQFKNDENHNSGNVNFTKQELCKSQCNKTNLNKTEYSDTEYNNTSPISPSGEKNIKRDLLSQKQDMEMEEITKVLKQNIDYSFLVKEQSKNKEKIDLIINLMAETIQGGIDIRINRRMIAYETVKEQFLSLQKEHIEYVLFVLDENKKKITNLRAYLLSLLYNAPVNILGMTTEVKSNDTDYSKDIEIWQEIFNTT</sequence>
<dbReference type="InterPro" id="IPR010724">
    <property type="entry name" value="RepA_N"/>
</dbReference>
<evidence type="ECO:0000259" key="1">
    <source>
        <dbReference type="Pfam" id="PF06970"/>
    </source>
</evidence>
<dbReference type="Proteomes" id="UP000405447">
    <property type="component" value="Unassembled WGS sequence"/>
</dbReference>
<dbReference type="Pfam" id="PF19481">
    <property type="entry name" value="DUF6017"/>
    <property type="match status" value="1"/>
</dbReference>
<dbReference type="EMBL" id="CABCSJ010000002">
    <property type="protein sequence ID" value="VST63282.1"/>
    <property type="molecule type" value="Genomic_DNA"/>
</dbReference>
<feature type="domain" description="DUF6017" evidence="2">
    <location>
        <begin position="209"/>
        <end position="317"/>
    </location>
</feature>
<dbReference type="Pfam" id="PF06970">
    <property type="entry name" value="RepA_N"/>
    <property type="match status" value="1"/>
</dbReference>
<dbReference type="AlphaFoldDB" id="A0AAQ3A069"/>
<evidence type="ECO:0000313" key="4">
    <source>
        <dbReference type="Proteomes" id="UP000405447"/>
    </source>
</evidence>